<dbReference type="PANTHER" id="PTHR30620:SF16">
    <property type="entry name" value="LYSOSOMAL BETA GLUCOSIDASE"/>
    <property type="match status" value="1"/>
</dbReference>
<evidence type="ECO:0000256" key="4">
    <source>
        <dbReference type="ARBA" id="ARBA00022729"/>
    </source>
</evidence>
<dbReference type="InterPro" id="IPR001764">
    <property type="entry name" value="Glyco_hydro_3_N"/>
</dbReference>
<feature type="domain" description="Fibronectin type III-like" evidence="8">
    <location>
        <begin position="722"/>
        <end position="792"/>
    </location>
</feature>
<evidence type="ECO:0000256" key="2">
    <source>
        <dbReference type="ARBA" id="ARBA00005336"/>
    </source>
</evidence>
<sequence>MPQVVDLNNQTTSTDGRPVWAIQYPLIAPSTIDGTTDGSQEPQGGQPIGGKDDEGHAKDAGDGWQYKYHGHRVPGPTTDLDDDIKDMLRDMSVRELVGQMTQIEIGQLLTDGVLDRSKVEYWIREWGVGSFLDTPTKLDSVHGANYVDGATLFPQEIGLAASFNTAIAEEVGRITAKDTRAAGIPWVFGPILDVVAHKLWPRVYETFGEDPFVVSEFGRAIIHGLQGNYKKDRTRVAACMKHFIGYAASRDGKDKSSAWIPENLLLDYFVPPFQAAIDVGVATTMETYIDVNGEPVVGSPFFLKELLRDRMGFEGMLVTDWAEVDRQFTEHRTVSSLSAAQLQVLKRTTVDMVMTPDSSDFPEEAARFVEQGKIDRNRLEQSAGRVLQLKKDLGLLDSPKSDPKLRSSVGSQQDVEVALTAIRESLTLLKNKDNLLPLRSTKNYSPRILLTGPAADSLRALSGGWTIKWQGVESDDWFQNRGTTILKGLQREFGTGEVKHIPSVGFQGEALGESDQLLRAVDHSDVAVVCLGESPYAEVVGNINDMNLPKGQLEVLDKIRARSSKIKIVLILVEGRPRGLDGRVDLVDAVLMTYLPGPWGGGPIAEVLSGGVNPSGRLPMTYPSSTGDVASRYFSSGVDPYDPLFAFSAGLSYSSIEYTQLALDDDTLILGTDDLWLLVETEGAGNGGDQVKFDKEEARKKQSTQIHASLRVKNTGDRPVKETVFWYISQTYRPEVQPERWMLKGFEKVSLDAGESRTVKFVIRSDMLFYHGRELNRQIAAGPFTLVVNAMRPEVLTEYFNVV</sequence>
<evidence type="ECO:0000256" key="6">
    <source>
        <dbReference type="ARBA" id="ARBA00023295"/>
    </source>
</evidence>
<protein>
    <recommendedName>
        <fullName evidence="3">beta-glucosidase</fullName>
        <ecNumber evidence="3">3.2.1.21</ecNumber>
    </recommendedName>
</protein>
<dbReference type="InterPro" id="IPR036881">
    <property type="entry name" value="Glyco_hydro_3_C_sf"/>
</dbReference>
<keyword evidence="6" id="KW-0326">Glycosidase</keyword>
<feature type="region of interest" description="Disordered" evidence="7">
    <location>
        <begin position="31"/>
        <end position="81"/>
    </location>
</feature>
<keyword evidence="10" id="KW-1185">Reference proteome</keyword>
<reference evidence="9" key="1">
    <citation type="journal article" date="2020" name="Fungal Divers.">
        <title>Resolving the Mortierellaceae phylogeny through synthesis of multi-gene phylogenetics and phylogenomics.</title>
        <authorList>
            <person name="Vandepol N."/>
            <person name="Liber J."/>
            <person name="Desiro A."/>
            <person name="Na H."/>
            <person name="Kennedy M."/>
            <person name="Barry K."/>
            <person name="Grigoriev I.V."/>
            <person name="Miller A.N."/>
            <person name="O'Donnell K."/>
            <person name="Stajich J.E."/>
            <person name="Bonito G."/>
        </authorList>
    </citation>
    <scope>NUCLEOTIDE SEQUENCE</scope>
    <source>
        <strain evidence="9">BC1065</strain>
    </source>
</reference>
<dbReference type="SUPFAM" id="SSF51445">
    <property type="entry name" value="(Trans)glycosidases"/>
    <property type="match status" value="1"/>
</dbReference>
<dbReference type="Proteomes" id="UP000807716">
    <property type="component" value="Unassembled WGS sequence"/>
</dbReference>
<dbReference type="EC" id="3.2.1.21" evidence="3"/>
<evidence type="ECO:0000313" key="10">
    <source>
        <dbReference type="Proteomes" id="UP000807716"/>
    </source>
</evidence>
<dbReference type="SUPFAM" id="SSF52279">
    <property type="entry name" value="Beta-D-glucan exohydrolase, C-terminal domain"/>
    <property type="match status" value="1"/>
</dbReference>
<feature type="compositionally biased region" description="Polar residues" evidence="7">
    <location>
        <begin position="32"/>
        <end position="43"/>
    </location>
</feature>
<evidence type="ECO:0000256" key="7">
    <source>
        <dbReference type="SAM" id="MobiDB-lite"/>
    </source>
</evidence>
<feature type="compositionally biased region" description="Basic and acidic residues" evidence="7">
    <location>
        <begin position="50"/>
        <end position="61"/>
    </location>
</feature>
<dbReference type="InterPro" id="IPR002772">
    <property type="entry name" value="Glyco_hydro_3_C"/>
</dbReference>
<dbReference type="GO" id="GO:0008422">
    <property type="term" value="F:beta-glucosidase activity"/>
    <property type="evidence" value="ECO:0007669"/>
    <property type="project" value="UniProtKB-EC"/>
</dbReference>
<accession>A0A9P6QG42</accession>
<name>A0A9P6QG42_9FUNG</name>
<dbReference type="Gene3D" id="3.20.20.300">
    <property type="entry name" value="Glycoside hydrolase, family 3, N-terminal domain"/>
    <property type="match status" value="1"/>
</dbReference>
<dbReference type="EMBL" id="JAAAJB010000071">
    <property type="protein sequence ID" value="KAG0267678.1"/>
    <property type="molecule type" value="Genomic_DNA"/>
</dbReference>
<comment type="similarity">
    <text evidence="2">Belongs to the glycosyl hydrolase 3 family.</text>
</comment>
<keyword evidence="4" id="KW-0732">Signal</keyword>
<dbReference type="InterPro" id="IPR026891">
    <property type="entry name" value="Fn3-like"/>
</dbReference>
<dbReference type="InterPro" id="IPR051915">
    <property type="entry name" value="Cellulose_Degrad_GH3"/>
</dbReference>
<gene>
    <name evidence="9" type="ORF">DFQ27_008458</name>
</gene>
<proteinExistence type="inferred from homology"/>
<dbReference type="InterPro" id="IPR017853">
    <property type="entry name" value="GH"/>
</dbReference>
<dbReference type="PANTHER" id="PTHR30620">
    <property type="entry name" value="PERIPLASMIC BETA-GLUCOSIDASE-RELATED"/>
    <property type="match status" value="1"/>
</dbReference>
<keyword evidence="5" id="KW-0378">Hydrolase</keyword>
<dbReference type="Gene3D" id="3.40.50.1700">
    <property type="entry name" value="Glycoside hydrolase family 3 C-terminal domain"/>
    <property type="match status" value="1"/>
</dbReference>
<dbReference type="SMART" id="SM01217">
    <property type="entry name" value="Fn3_like"/>
    <property type="match status" value="1"/>
</dbReference>
<comment type="caution">
    <text evidence="9">The sequence shown here is derived from an EMBL/GenBank/DDBJ whole genome shotgun (WGS) entry which is preliminary data.</text>
</comment>
<dbReference type="PRINTS" id="PR00133">
    <property type="entry name" value="GLHYDRLASE3"/>
</dbReference>
<dbReference type="AlphaFoldDB" id="A0A9P6QG42"/>
<dbReference type="Pfam" id="PF00933">
    <property type="entry name" value="Glyco_hydro_3"/>
    <property type="match status" value="1"/>
</dbReference>
<evidence type="ECO:0000313" key="9">
    <source>
        <dbReference type="EMBL" id="KAG0267678.1"/>
    </source>
</evidence>
<evidence type="ECO:0000256" key="5">
    <source>
        <dbReference type="ARBA" id="ARBA00022801"/>
    </source>
</evidence>
<dbReference type="Pfam" id="PF01915">
    <property type="entry name" value="Glyco_hydro_3_C"/>
    <property type="match status" value="1"/>
</dbReference>
<dbReference type="Gene3D" id="2.60.40.10">
    <property type="entry name" value="Immunoglobulins"/>
    <property type="match status" value="1"/>
</dbReference>
<dbReference type="InterPro" id="IPR036962">
    <property type="entry name" value="Glyco_hydro_3_N_sf"/>
</dbReference>
<dbReference type="Pfam" id="PF14310">
    <property type="entry name" value="Fn3-like"/>
    <property type="match status" value="1"/>
</dbReference>
<evidence type="ECO:0000259" key="8">
    <source>
        <dbReference type="SMART" id="SM01217"/>
    </source>
</evidence>
<dbReference type="InterPro" id="IPR013783">
    <property type="entry name" value="Ig-like_fold"/>
</dbReference>
<evidence type="ECO:0000256" key="1">
    <source>
        <dbReference type="ARBA" id="ARBA00000448"/>
    </source>
</evidence>
<comment type="catalytic activity">
    <reaction evidence="1">
        <text>Hydrolysis of terminal, non-reducing beta-D-glucosyl residues with release of beta-D-glucose.</text>
        <dbReference type="EC" id="3.2.1.21"/>
    </reaction>
</comment>
<dbReference type="GO" id="GO:0009251">
    <property type="term" value="P:glucan catabolic process"/>
    <property type="evidence" value="ECO:0007669"/>
    <property type="project" value="TreeGrafter"/>
</dbReference>
<evidence type="ECO:0000256" key="3">
    <source>
        <dbReference type="ARBA" id="ARBA00012744"/>
    </source>
</evidence>
<dbReference type="OrthoDB" id="416222at2759"/>
<organism evidence="9 10">
    <name type="scientific">Actinomortierella ambigua</name>
    <dbReference type="NCBI Taxonomy" id="1343610"/>
    <lineage>
        <taxon>Eukaryota</taxon>
        <taxon>Fungi</taxon>
        <taxon>Fungi incertae sedis</taxon>
        <taxon>Mucoromycota</taxon>
        <taxon>Mortierellomycotina</taxon>
        <taxon>Mortierellomycetes</taxon>
        <taxon>Mortierellales</taxon>
        <taxon>Mortierellaceae</taxon>
        <taxon>Actinomortierella</taxon>
    </lineage>
</organism>